<evidence type="ECO:0000313" key="3">
    <source>
        <dbReference type="EMBL" id="OFC38868.1"/>
    </source>
</evidence>
<keyword evidence="2" id="KW-0812">Transmembrane</keyword>
<dbReference type="EMBL" id="LZYE01000020">
    <property type="protein sequence ID" value="OFC38868.1"/>
    <property type="molecule type" value="Genomic_DNA"/>
</dbReference>
<keyword evidence="2" id="KW-1133">Transmembrane helix</keyword>
<feature type="transmembrane region" description="Helical" evidence="2">
    <location>
        <begin position="204"/>
        <end position="227"/>
    </location>
</feature>
<dbReference type="RefSeq" id="WP_070113890.1">
    <property type="nucleotide sequence ID" value="NZ_LZYE01000020.1"/>
</dbReference>
<evidence type="ECO:0000256" key="1">
    <source>
        <dbReference type="SAM" id="MobiDB-lite"/>
    </source>
</evidence>
<evidence type="ECO:0000256" key="2">
    <source>
        <dbReference type="SAM" id="Phobius"/>
    </source>
</evidence>
<reference evidence="3 4" key="1">
    <citation type="submission" date="2016-06" db="EMBL/GenBank/DDBJ databases">
        <title>Gene turnover analysis identifies the evolutionary adaptation of the extremophile Acidithiobacillus caldus.</title>
        <authorList>
            <person name="Zhang X."/>
        </authorList>
    </citation>
    <scope>NUCLEOTIDE SEQUENCE [LARGE SCALE GENOMIC DNA]</scope>
    <source>
        <strain evidence="3 4">DX</strain>
    </source>
</reference>
<proteinExistence type="predicted"/>
<dbReference type="Proteomes" id="UP000175616">
    <property type="component" value="Unassembled WGS sequence"/>
</dbReference>
<gene>
    <name evidence="3" type="ORF">BAE27_01120</name>
</gene>
<protein>
    <submittedName>
        <fullName evidence="3">Uncharacterized protein</fullName>
    </submittedName>
</protein>
<comment type="caution">
    <text evidence="3">The sequence shown here is derived from an EMBL/GenBank/DDBJ whole genome shotgun (WGS) entry which is preliminary data.</text>
</comment>
<accession>A0A1E7YQT4</accession>
<feature type="region of interest" description="Disordered" evidence="1">
    <location>
        <begin position="1"/>
        <end position="32"/>
    </location>
</feature>
<feature type="compositionally biased region" description="Basic and acidic residues" evidence="1">
    <location>
        <begin position="1"/>
        <end position="12"/>
    </location>
</feature>
<keyword evidence="2" id="KW-0472">Membrane</keyword>
<organism evidence="3 4">
    <name type="scientific">Acidithiobacillus caldus</name>
    <dbReference type="NCBI Taxonomy" id="33059"/>
    <lineage>
        <taxon>Bacteria</taxon>
        <taxon>Pseudomonadati</taxon>
        <taxon>Pseudomonadota</taxon>
        <taxon>Acidithiobacillia</taxon>
        <taxon>Acidithiobacillales</taxon>
        <taxon>Acidithiobacillaceae</taxon>
        <taxon>Acidithiobacillus</taxon>
    </lineage>
</organism>
<name>A0A1E7YQT4_9PROT</name>
<sequence length="277" mass="29244">MSLANEKPHLANEKNVGATAAGATPQPKAQAEIKESGYDLVEKSLPDSEHKHLARWVQRYNLSDDDPMFGAYLAARVSFASAAAASQAAVAVQSAVGSIEDRIFDGARLAGEDVKKVIENKGAEVGQSIVKAVTTAGMQVKSGIEQVFNSSIGSMRLVADSAAEKAQAARDAIVQSGVQEYRKLAAQAIENAMAGYRVERRKSAFLFGAFVVGITTVLTCFFTVSALEKMGYIAPHPIQIKSGHRNCGVASVGTFGPQYICVLDASIHPAPPVPAPQ</sequence>
<dbReference type="AlphaFoldDB" id="A0A1E7YQT4"/>
<evidence type="ECO:0000313" key="4">
    <source>
        <dbReference type="Proteomes" id="UP000175616"/>
    </source>
</evidence>